<dbReference type="SUPFAM" id="SSF54631">
    <property type="entry name" value="CBS-domain pair"/>
    <property type="match status" value="1"/>
</dbReference>
<evidence type="ECO:0008006" key="13">
    <source>
        <dbReference type="Google" id="ProtNLM"/>
    </source>
</evidence>
<evidence type="ECO:0000256" key="6">
    <source>
        <dbReference type="ARBA" id="ARBA00023065"/>
    </source>
</evidence>
<dbReference type="PRINTS" id="PR00762">
    <property type="entry name" value="CLCHANNEL"/>
</dbReference>
<gene>
    <name evidence="11" type="ORF">C9374_006375</name>
</gene>
<evidence type="ECO:0000256" key="8">
    <source>
        <dbReference type="ARBA" id="ARBA00023214"/>
    </source>
</evidence>
<dbReference type="GO" id="GO:0005247">
    <property type="term" value="F:voltage-gated chloride channel activity"/>
    <property type="evidence" value="ECO:0007669"/>
    <property type="project" value="TreeGrafter"/>
</dbReference>
<dbReference type="RefSeq" id="XP_044547066.1">
    <property type="nucleotide sequence ID" value="XM_044696228.1"/>
</dbReference>
<sequence>MLKLRARIGQFYLLCLKSLTRNSNGHKWYLYPFQNVFLWSLCIVILTGVVTFPHLFGKFMSLTPNKTLEMLFYGKQLNPENGAIGDWIKEGKLNSPSAYDDLFKNLGIFLIFRVILSFVSVSLPMPAGIYVPLVMMGAGFGRLWGEFIHYLFQNGYYGSNTPQIFPGGYAIVGAVAMSASATQAFSTVFILLEISGVAVYLPSLLAAMIAVLISKRLYLSIYDSIIKLKGWPAVLEVQTDNDSITVKDIMYYVDQLAILEERTTLKEIQDILECGQALPKSFPVVNNRQDMFLLGTISLKSLQDLYRIKKEGLRQERGGSNGGNTTNDGGSNGGNSNGTGNSNSSNGTGNRQNETDTVISIQPSHHTTYYEEEEDDSSSRYGRLVREHSLDGDWIPATHGTVEKYNTSTSSQKQTRVEHVSSSLDEYVTINYVTCPVAISEDTSALIAHLLFSQLRIDDLYVVWMGRLIGAIHKEVLVSKVTIKED</sequence>
<proteinExistence type="predicted"/>
<evidence type="ECO:0000256" key="5">
    <source>
        <dbReference type="ARBA" id="ARBA00022989"/>
    </source>
</evidence>
<dbReference type="AlphaFoldDB" id="A0AA88GLL8"/>
<dbReference type="InterPro" id="IPR046342">
    <property type="entry name" value="CBS_dom_sf"/>
</dbReference>
<dbReference type="InterPro" id="IPR001807">
    <property type="entry name" value="ClC"/>
</dbReference>
<dbReference type="SUPFAM" id="SSF81340">
    <property type="entry name" value="Clc chloride channel"/>
    <property type="match status" value="1"/>
</dbReference>
<protein>
    <recommendedName>
        <fullName evidence="13">Chloride channel protein</fullName>
    </recommendedName>
</protein>
<dbReference type="Gene3D" id="3.10.580.10">
    <property type="entry name" value="CBS-domain"/>
    <property type="match status" value="2"/>
</dbReference>
<keyword evidence="12" id="KW-1185">Reference proteome</keyword>
<dbReference type="Pfam" id="PF00654">
    <property type="entry name" value="Voltage_CLC"/>
    <property type="match status" value="1"/>
</dbReference>
<keyword evidence="6" id="KW-0406">Ion transport</keyword>
<keyword evidence="8" id="KW-0868">Chloride</keyword>
<accession>A0AA88GLL8</accession>
<keyword evidence="3 10" id="KW-0812">Transmembrane</keyword>
<evidence type="ECO:0000256" key="9">
    <source>
        <dbReference type="SAM" id="MobiDB-lite"/>
    </source>
</evidence>
<feature type="transmembrane region" description="Helical" evidence="10">
    <location>
        <begin position="164"/>
        <end position="182"/>
    </location>
</feature>
<dbReference type="Proteomes" id="UP000816034">
    <property type="component" value="Unassembled WGS sequence"/>
</dbReference>
<evidence type="ECO:0000256" key="10">
    <source>
        <dbReference type="SAM" id="Phobius"/>
    </source>
</evidence>
<keyword evidence="4" id="KW-0677">Repeat</keyword>
<keyword evidence="5 10" id="KW-1133">Transmembrane helix</keyword>
<evidence type="ECO:0000256" key="1">
    <source>
        <dbReference type="ARBA" id="ARBA00004141"/>
    </source>
</evidence>
<feature type="transmembrane region" description="Helical" evidence="10">
    <location>
        <begin position="36"/>
        <end position="56"/>
    </location>
</feature>
<organism evidence="11 12">
    <name type="scientific">Naegleria lovaniensis</name>
    <name type="common">Amoeba</name>
    <dbReference type="NCBI Taxonomy" id="51637"/>
    <lineage>
        <taxon>Eukaryota</taxon>
        <taxon>Discoba</taxon>
        <taxon>Heterolobosea</taxon>
        <taxon>Tetramitia</taxon>
        <taxon>Eutetramitia</taxon>
        <taxon>Vahlkampfiidae</taxon>
        <taxon>Naegleria</taxon>
    </lineage>
</organism>
<evidence type="ECO:0000313" key="11">
    <source>
        <dbReference type="EMBL" id="KAG2381386.1"/>
    </source>
</evidence>
<feature type="transmembrane region" description="Helical" evidence="10">
    <location>
        <begin position="102"/>
        <end position="123"/>
    </location>
</feature>
<keyword evidence="7 10" id="KW-0472">Membrane</keyword>
<comment type="subcellular location">
    <subcellularLocation>
        <location evidence="1">Membrane</location>
        <topology evidence="1">Multi-pass membrane protein</topology>
    </subcellularLocation>
</comment>
<name>A0AA88GLL8_NAELO</name>
<dbReference type="EMBL" id="PYSW02000027">
    <property type="protein sequence ID" value="KAG2381386.1"/>
    <property type="molecule type" value="Genomic_DNA"/>
</dbReference>
<evidence type="ECO:0000256" key="7">
    <source>
        <dbReference type="ARBA" id="ARBA00023136"/>
    </source>
</evidence>
<evidence type="ECO:0000256" key="4">
    <source>
        <dbReference type="ARBA" id="ARBA00022737"/>
    </source>
</evidence>
<reference evidence="11 12" key="1">
    <citation type="journal article" date="2018" name="BMC Genomics">
        <title>The genome of Naegleria lovaniensis, the basis for a comparative approach to unravel pathogenicity factors of the human pathogenic amoeba N. fowleri.</title>
        <authorList>
            <person name="Liechti N."/>
            <person name="Schurch N."/>
            <person name="Bruggmann R."/>
            <person name="Wittwer M."/>
        </authorList>
    </citation>
    <scope>NUCLEOTIDE SEQUENCE [LARGE SCALE GENOMIC DNA]</scope>
    <source>
        <strain evidence="11 12">ATCC 30569</strain>
    </source>
</reference>
<dbReference type="InterPro" id="IPR014743">
    <property type="entry name" value="Cl-channel_core"/>
</dbReference>
<evidence type="ECO:0000313" key="12">
    <source>
        <dbReference type="Proteomes" id="UP000816034"/>
    </source>
</evidence>
<dbReference type="InterPro" id="IPR050970">
    <property type="entry name" value="Cl_channel_volt-gated"/>
</dbReference>
<feature type="region of interest" description="Disordered" evidence="9">
    <location>
        <begin position="313"/>
        <end position="354"/>
    </location>
</feature>
<feature type="compositionally biased region" description="Low complexity" evidence="9">
    <location>
        <begin position="338"/>
        <end position="350"/>
    </location>
</feature>
<dbReference type="GO" id="GO:0016020">
    <property type="term" value="C:membrane"/>
    <property type="evidence" value="ECO:0007669"/>
    <property type="project" value="UniProtKB-SubCell"/>
</dbReference>
<feature type="region of interest" description="Disordered" evidence="9">
    <location>
        <begin position="361"/>
        <end position="380"/>
    </location>
</feature>
<dbReference type="GeneID" id="68098829"/>
<comment type="caution">
    <text evidence="11">The sequence shown here is derived from an EMBL/GenBank/DDBJ whole genome shotgun (WGS) entry which is preliminary data.</text>
</comment>
<dbReference type="PANTHER" id="PTHR45720">
    <property type="entry name" value="CHLORIDE CHANNEL PROTEIN 2"/>
    <property type="match status" value="1"/>
</dbReference>
<feature type="transmembrane region" description="Helical" evidence="10">
    <location>
        <begin position="129"/>
        <end position="152"/>
    </location>
</feature>
<evidence type="ECO:0000256" key="2">
    <source>
        <dbReference type="ARBA" id="ARBA00022448"/>
    </source>
</evidence>
<feature type="transmembrane region" description="Helical" evidence="10">
    <location>
        <begin position="188"/>
        <end position="213"/>
    </location>
</feature>
<evidence type="ECO:0000256" key="3">
    <source>
        <dbReference type="ARBA" id="ARBA00022692"/>
    </source>
</evidence>
<keyword evidence="2" id="KW-0813">Transport</keyword>
<dbReference type="Gene3D" id="1.10.3080.10">
    <property type="entry name" value="Clc chloride channel"/>
    <property type="match status" value="1"/>
</dbReference>
<dbReference type="PANTHER" id="PTHR45720:SF10">
    <property type="entry name" value="CHLORIDE CHANNEL PROTEIN 2"/>
    <property type="match status" value="1"/>
</dbReference>